<evidence type="ECO:0000313" key="3">
    <source>
        <dbReference type="Proteomes" id="UP000034224"/>
    </source>
</evidence>
<dbReference type="Proteomes" id="UP000034224">
    <property type="component" value="Unassembled WGS sequence"/>
</dbReference>
<gene>
    <name evidence="2" type="ORF">UY55_C0001G0120</name>
</gene>
<evidence type="ECO:0000256" key="1">
    <source>
        <dbReference type="SAM" id="Phobius"/>
    </source>
</evidence>
<sequence>MAILVQEEEKGTNWVTILSTIVIIVVIFAGAYYFFFKKPELIEVVAPGSLENVSSISKISFDPQGVLQLPTFKLLRQYGSAPSVPTPGRSNPFRPF</sequence>
<name>A0A0G1W9A0_9BACT</name>
<keyword evidence="1" id="KW-1133">Transmembrane helix</keyword>
<dbReference type="AlphaFoldDB" id="A0A0G1W9A0"/>
<accession>A0A0G1W9A0</accession>
<dbReference type="STRING" id="1618665.UY55_C0001G0120"/>
<organism evidence="2 3">
    <name type="scientific">Candidatus Jorgensenbacteria bacterium GW2011_GWB1_50_10</name>
    <dbReference type="NCBI Taxonomy" id="1618665"/>
    <lineage>
        <taxon>Bacteria</taxon>
        <taxon>Candidatus Joergenseniibacteriota</taxon>
    </lineage>
</organism>
<reference evidence="2 3" key="1">
    <citation type="journal article" date="2015" name="Nature">
        <title>rRNA introns, odd ribosomes, and small enigmatic genomes across a large radiation of phyla.</title>
        <authorList>
            <person name="Brown C.T."/>
            <person name="Hug L.A."/>
            <person name="Thomas B.C."/>
            <person name="Sharon I."/>
            <person name="Castelle C.J."/>
            <person name="Singh A."/>
            <person name="Wilkins M.J."/>
            <person name="Williams K.H."/>
            <person name="Banfield J.F."/>
        </authorList>
    </citation>
    <scope>NUCLEOTIDE SEQUENCE [LARGE SCALE GENOMIC DNA]</scope>
</reference>
<keyword evidence="1" id="KW-0472">Membrane</keyword>
<feature type="transmembrane region" description="Helical" evidence="1">
    <location>
        <begin position="14"/>
        <end position="35"/>
    </location>
</feature>
<dbReference type="EMBL" id="LCQK01000001">
    <property type="protein sequence ID" value="KKW15366.1"/>
    <property type="molecule type" value="Genomic_DNA"/>
</dbReference>
<protein>
    <submittedName>
        <fullName evidence="2">Uncharacterized protein</fullName>
    </submittedName>
</protein>
<keyword evidence="1" id="KW-0812">Transmembrane</keyword>
<proteinExistence type="predicted"/>
<evidence type="ECO:0000313" key="2">
    <source>
        <dbReference type="EMBL" id="KKW15366.1"/>
    </source>
</evidence>
<comment type="caution">
    <text evidence="2">The sequence shown here is derived from an EMBL/GenBank/DDBJ whole genome shotgun (WGS) entry which is preliminary data.</text>
</comment>